<keyword evidence="2" id="KW-0812">Transmembrane</keyword>
<accession>A0A2T4JVA0</accession>
<keyword evidence="4" id="KW-1185">Reference proteome</keyword>
<reference evidence="3 4" key="1">
    <citation type="submission" date="2018-03" db="EMBL/GenBank/DDBJ databases">
        <title>Cereibacter changlensis.</title>
        <authorList>
            <person name="Meyer T.E."/>
            <person name="Miller S."/>
            <person name="Lodha T."/>
            <person name="Gandham S."/>
            <person name="Chintalapati S."/>
            <person name="Chintalapati V.R."/>
        </authorList>
    </citation>
    <scope>NUCLEOTIDE SEQUENCE [LARGE SCALE GENOMIC DNA]</scope>
    <source>
        <strain evidence="3 4">JA139</strain>
    </source>
</reference>
<keyword evidence="2" id="KW-1133">Transmembrane helix</keyword>
<evidence type="ECO:0000256" key="2">
    <source>
        <dbReference type="SAM" id="Phobius"/>
    </source>
</evidence>
<feature type="compositionally biased region" description="Low complexity" evidence="1">
    <location>
        <begin position="25"/>
        <end position="34"/>
    </location>
</feature>
<dbReference type="AlphaFoldDB" id="A0A2T4JVA0"/>
<dbReference type="Proteomes" id="UP000241010">
    <property type="component" value="Unassembled WGS sequence"/>
</dbReference>
<dbReference type="EMBL" id="PZKG01000037">
    <property type="protein sequence ID" value="PTE21848.1"/>
    <property type="molecule type" value="Genomic_DNA"/>
</dbReference>
<dbReference type="RefSeq" id="WP_107663818.1">
    <property type="nucleotide sequence ID" value="NZ_PZKG01000037.1"/>
</dbReference>
<proteinExistence type="predicted"/>
<comment type="caution">
    <text evidence="3">The sequence shown here is derived from an EMBL/GenBank/DDBJ whole genome shotgun (WGS) entry which is preliminary data.</text>
</comment>
<feature type="transmembrane region" description="Helical" evidence="2">
    <location>
        <begin position="132"/>
        <end position="151"/>
    </location>
</feature>
<name>A0A2T4JVA0_9RHOB</name>
<feature type="region of interest" description="Disordered" evidence="1">
    <location>
        <begin position="1"/>
        <end position="34"/>
    </location>
</feature>
<keyword evidence="2" id="KW-0472">Membrane</keyword>
<evidence type="ECO:0000313" key="4">
    <source>
        <dbReference type="Proteomes" id="UP000241010"/>
    </source>
</evidence>
<sequence length="152" mass="16471">MECSEPRLQGSTHVPRPDPAPADRPQPAAAKPRAATDLRAAQYLREQQLNIRMNAGPGDCATELLEIEALGRVTLARELEAFGPWDGQPYDLETADRDRLLAQGRSDTAASYAILRSLLCEAAAARRRDRRIGLLLALSLAANSVVLAMLLG</sequence>
<evidence type="ECO:0000313" key="3">
    <source>
        <dbReference type="EMBL" id="PTE21848.1"/>
    </source>
</evidence>
<protein>
    <submittedName>
        <fullName evidence="3">Uncharacterized protein</fullName>
    </submittedName>
</protein>
<organism evidence="3 4">
    <name type="scientific">Cereibacter changlensis JA139</name>
    <dbReference type="NCBI Taxonomy" id="1188249"/>
    <lineage>
        <taxon>Bacteria</taxon>
        <taxon>Pseudomonadati</taxon>
        <taxon>Pseudomonadota</taxon>
        <taxon>Alphaproteobacteria</taxon>
        <taxon>Rhodobacterales</taxon>
        <taxon>Paracoccaceae</taxon>
        <taxon>Cereibacter</taxon>
    </lineage>
</organism>
<gene>
    <name evidence="3" type="ORF">C5F48_10275</name>
</gene>
<evidence type="ECO:0000256" key="1">
    <source>
        <dbReference type="SAM" id="MobiDB-lite"/>
    </source>
</evidence>